<dbReference type="AlphaFoldDB" id="A0A9P8JB44"/>
<dbReference type="OrthoDB" id="6133115at2759"/>
<comment type="subcellular location">
    <subcellularLocation>
        <location evidence="1">Secreted</location>
    </subcellularLocation>
</comment>
<evidence type="ECO:0000256" key="6">
    <source>
        <dbReference type="ARBA" id="ARBA00023242"/>
    </source>
</evidence>
<evidence type="ECO:0000259" key="8">
    <source>
        <dbReference type="PROSITE" id="PS51110"/>
    </source>
</evidence>
<feature type="non-terminal residue" evidence="9">
    <location>
        <position position="611"/>
    </location>
</feature>
<dbReference type="CDD" id="cd12148">
    <property type="entry name" value="fungal_TF_MHR"/>
    <property type="match status" value="1"/>
</dbReference>
<evidence type="ECO:0000256" key="3">
    <source>
        <dbReference type="ARBA" id="ARBA00022729"/>
    </source>
</evidence>
<dbReference type="PROSITE" id="PS51110">
    <property type="entry name" value="SAP_A"/>
    <property type="match status" value="1"/>
</dbReference>
<dbReference type="GO" id="GO:0003677">
    <property type="term" value="F:DNA binding"/>
    <property type="evidence" value="ECO:0007669"/>
    <property type="project" value="InterPro"/>
</dbReference>
<keyword evidence="4" id="KW-1015">Disulfide bond</keyword>
<keyword evidence="5" id="KW-0325">Glycoprotein</keyword>
<keyword evidence="3" id="KW-0732">Signal</keyword>
<dbReference type="GO" id="GO:0006351">
    <property type="term" value="P:DNA-templated transcription"/>
    <property type="evidence" value="ECO:0007669"/>
    <property type="project" value="InterPro"/>
</dbReference>
<reference evidence="9" key="1">
    <citation type="journal article" date="2021" name="J Fungi (Basel)">
        <title>Virulence traits and population genomics of the black yeast Aureobasidium melanogenum.</title>
        <authorList>
            <person name="Cernosa A."/>
            <person name="Sun X."/>
            <person name="Gostincar C."/>
            <person name="Fang C."/>
            <person name="Gunde-Cimerman N."/>
            <person name="Song Z."/>
        </authorList>
    </citation>
    <scope>NUCLEOTIDE SEQUENCE</scope>
    <source>
        <strain evidence="9">EXF-9911</strain>
    </source>
</reference>
<feature type="compositionally biased region" description="Low complexity" evidence="7">
    <location>
        <begin position="101"/>
        <end position="112"/>
    </location>
</feature>
<protein>
    <recommendedName>
        <fullName evidence="8">Saposin A-type domain-containing protein</fullName>
    </recommendedName>
</protein>
<dbReference type="GO" id="GO:0008270">
    <property type="term" value="F:zinc ion binding"/>
    <property type="evidence" value="ECO:0007669"/>
    <property type="project" value="InterPro"/>
</dbReference>
<evidence type="ECO:0000256" key="1">
    <source>
        <dbReference type="ARBA" id="ARBA00004613"/>
    </source>
</evidence>
<reference evidence="9" key="2">
    <citation type="submission" date="2021-08" db="EMBL/GenBank/DDBJ databases">
        <authorList>
            <person name="Gostincar C."/>
            <person name="Sun X."/>
            <person name="Song Z."/>
            <person name="Gunde-Cimerman N."/>
        </authorList>
    </citation>
    <scope>NUCLEOTIDE SEQUENCE</scope>
    <source>
        <strain evidence="9">EXF-9911</strain>
    </source>
</reference>
<dbReference type="InterPro" id="IPR003119">
    <property type="entry name" value="SAP_A"/>
</dbReference>
<comment type="caution">
    <text evidence="9">The sequence shown here is derived from an EMBL/GenBank/DDBJ whole genome shotgun (WGS) entry which is preliminary data.</text>
</comment>
<dbReference type="PANTHER" id="PTHR47785:SF6">
    <property type="entry name" value="ZN(II)2CYS6 TRANSCRIPTION FACTOR (EUROFUNG)"/>
    <property type="match status" value="1"/>
</dbReference>
<feature type="region of interest" description="Disordered" evidence="7">
    <location>
        <begin position="496"/>
        <end position="515"/>
    </location>
</feature>
<sequence>MEVEGDDRTDMSLRRERAVIAAQACQTCRSRRLSVDCVYREPQPTKKDKTMVYILQTLQRLENKFDTLYVSKPSTPASNTDWTTPQTGSRPPGVNGTMGASGSNESYVSSDSSEIRPGRRMGSQSSFPPDMLRTYQHLTVAHKVLLWPSIYLHILNSGIAVASDLQYVLQEGTPWFIHLELHKHPKTLPWDTDMRTYPMPSSTGEIRAGFIGLTPENVRRMSDAYFSTFNILFPILDRQMFLEDILEPVLRNGFADCDPQGCLVLLVLALGQTAIDGVYGSPISIIEGNPSGLRGGTSERPPGLNLFNEARKRMGFIMHQCTLENVQIHLLESAYYEACARHMDFWRATVAASTSCQILIKCESIDWSTPRADLIKRAYWACMLSEDMYHLELDLSQTGIHTLEDQVPLPYFHGSESNYGSSSDEKSHFQYHFLAMIALRRLVARIHESIHCSSNSSAELSEDYGGPPVHVIKELARQLESWRSLLPRPLQWSDNDKTEFPNMGSAGRQGTDPLFSMDRGSVPINHRDNLDIMTAQLRTQFYYARFMIYRPGPNMLCSRDTIGVSMATGACAAQEQEAIGAASVHVDAEFCGHIAHTAHDDGERMLEEDMQ</sequence>
<evidence type="ECO:0000256" key="7">
    <source>
        <dbReference type="SAM" id="MobiDB-lite"/>
    </source>
</evidence>
<keyword evidence="2" id="KW-0964">Secreted</keyword>
<dbReference type="Pfam" id="PF04082">
    <property type="entry name" value="Fungal_trans"/>
    <property type="match status" value="1"/>
</dbReference>
<evidence type="ECO:0000256" key="4">
    <source>
        <dbReference type="ARBA" id="ARBA00023157"/>
    </source>
</evidence>
<evidence type="ECO:0000313" key="9">
    <source>
        <dbReference type="EMBL" id="KAG9697187.1"/>
    </source>
</evidence>
<gene>
    <name evidence="9" type="ORF">KCU76_g3213</name>
</gene>
<feature type="region of interest" description="Disordered" evidence="7">
    <location>
        <begin position="72"/>
        <end position="127"/>
    </location>
</feature>
<organism evidence="9 10">
    <name type="scientific">Aureobasidium melanogenum</name>
    <name type="common">Aureobasidium pullulans var. melanogenum</name>
    <dbReference type="NCBI Taxonomy" id="46634"/>
    <lineage>
        <taxon>Eukaryota</taxon>
        <taxon>Fungi</taxon>
        <taxon>Dikarya</taxon>
        <taxon>Ascomycota</taxon>
        <taxon>Pezizomycotina</taxon>
        <taxon>Dothideomycetes</taxon>
        <taxon>Dothideomycetidae</taxon>
        <taxon>Dothideales</taxon>
        <taxon>Saccotheciaceae</taxon>
        <taxon>Aureobasidium</taxon>
    </lineage>
</organism>
<dbReference type="InterPro" id="IPR007219">
    <property type="entry name" value="XnlR_reg_dom"/>
</dbReference>
<dbReference type="Proteomes" id="UP000779574">
    <property type="component" value="Unassembled WGS sequence"/>
</dbReference>
<dbReference type="EMBL" id="JAHFXF010000083">
    <property type="protein sequence ID" value="KAG9697187.1"/>
    <property type="molecule type" value="Genomic_DNA"/>
</dbReference>
<dbReference type="GO" id="GO:0005576">
    <property type="term" value="C:extracellular region"/>
    <property type="evidence" value="ECO:0007669"/>
    <property type="project" value="UniProtKB-SubCell"/>
</dbReference>
<keyword evidence="6" id="KW-0539">Nucleus</keyword>
<accession>A0A9P8JB44</accession>
<dbReference type="InterPro" id="IPR053181">
    <property type="entry name" value="EcdB-like_regulator"/>
</dbReference>
<proteinExistence type="predicted"/>
<feature type="compositionally biased region" description="Polar residues" evidence="7">
    <location>
        <begin position="72"/>
        <end position="89"/>
    </location>
</feature>
<evidence type="ECO:0000313" key="10">
    <source>
        <dbReference type="Proteomes" id="UP000779574"/>
    </source>
</evidence>
<feature type="domain" description="Saposin A-type" evidence="8">
    <location>
        <begin position="332"/>
        <end position="372"/>
    </location>
</feature>
<evidence type="ECO:0000256" key="5">
    <source>
        <dbReference type="ARBA" id="ARBA00023180"/>
    </source>
</evidence>
<dbReference type="PANTHER" id="PTHR47785">
    <property type="entry name" value="ZN(II)2CYS6 TRANSCRIPTION FACTOR (EUROFUNG)-RELATED-RELATED"/>
    <property type="match status" value="1"/>
</dbReference>
<evidence type="ECO:0000256" key="2">
    <source>
        <dbReference type="ARBA" id="ARBA00022525"/>
    </source>
</evidence>
<name>A0A9P8JB44_AURME</name>